<dbReference type="PANTHER" id="PTHR43675:SF8">
    <property type="entry name" value="ARSENITE METHYLTRANSFERASE"/>
    <property type="match status" value="1"/>
</dbReference>
<comment type="catalytic activity">
    <reaction evidence="8">
        <text>arsenic triglutathione + 3 [thioredoxin]-dithiol + 3 S-adenosyl-L-methionine = trimethylarsine + 3 [thioredoxin]-disulfide + 3 glutathione + 3 S-adenosyl-L-homocysteine + 3 H(+)</text>
        <dbReference type="Rhea" id="RHEA:69432"/>
        <dbReference type="Rhea" id="RHEA-COMP:10698"/>
        <dbReference type="Rhea" id="RHEA-COMP:10700"/>
        <dbReference type="ChEBI" id="CHEBI:15378"/>
        <dbReference type="ChEBI" id="CHEBI:27130"/>
        <dbReference type="ChEBI" id="CHEBI:29950"/>
        <dbReference type="ChEBI" id="CHEBI:50058"/>
        <dbReference type="ChEBI" id="CHEBI:57856"/>
        <dbReference type="ChEBI" id="CHEBI:57925"/>
        <dbReference type="ChEBI" id="CHEBI:59789"/>
        <dbReference type="ChEBI" id="CHEBI:183640"/>
        <dbReference type="EC" id="2.1.1.137"/>
    </reaction>
</comment>
<dbReference type="EC" id="2.1.1.137" evidence="4"/>
<name>A0A9W7Y3L9_9FUNG</name>
<comment type="catalytic activity">
    <reaction evidence="7">
        <text>arsenic triglutathione + 2 [thioredoxin]-dithiol + 2 S-adenosyl-L-methionine + H2O = dimethylarsinous acid + 2 [thioredoxin]-disulfide + 3 glutathione + 2 S-adenosyl-L-homocysteine + 2 H(+)</text>
        <dbReference type="Rhea" id="RHEA:69464"/>
        <dbReference type="Rhea" id="RHEA-COMP:10698"/>
        <dbReference type="Rhea" id="RHEA-COMP:10700"/>
        <dbReference type="ChEBI" id="CHEBI:15377"/>
        <dbReference type="ChEBI" id="CHEBI:15378"/>
        <dbReference type="ChEBI" id="CHEBI:23808"/>
        <dbReference type="ChEBI" id="CHEBI:29950"/>
        <dbReference type="ChEBI" id="CHEBI:50058"/>
        <dbReference type="ChEBI" id="CHEBI:57856"/>
        <dbReference type="ChEBI" id="CHEBI:57925"/>
        <dbReference type="ChEBI" id="CHEBI:59789"/>
        <dbReference type="ChEBI" id="CHEBI:183640"/>
        <dbReference type="EC" id="2.1.1.137"/>
    </reaction>
</comment>
<evidence type="ECO:0000313" key="11">
    <source>
        <dbReference type="Proteomes" id="UP001149813"/>
    </source>
</evidence>
<proteinExistence type="inferred from homology"/>
<dbReference type="Proteomes" id="UP001149813">
    <property type="component" value="Unassembled WGS sequence"/>
</dbReference>
<evidence type="ECO:0000259" key="9">
    <source>
        <dbReference type="Pfam" id="PF13847"/>
    </source>
</evidence>
<evidence type="ECO:0000313" key="10">
    <source>
        <dbReference type="EMBL" id="KAJ1724070.1"/>
    </source>
</evidence>
<dbReference type="SUPFAM" id="SSF53335">
    <property type="entry name" value="S-adenosyl-L-methionine-dependent methyltransferases"/>
    <property type="match status" value="1"/>
</dbReference>
<evidence type="ECO:0000256" key="6">
    <source>
        <dbReference type="ARBA" id="ARBA00047941"/>
    </source>
</evidence>
<evidence type="ECO:0000256" key="8">
    <source>
        <dbReference type="ARBA" id="ARBA00048428"/>
    </source>
</evidence>
<dbReference type="CDD" id="cd02440">
    <property type="entry name" value="AdoMet_MTases"/>
    <property type="match status" value="1"/>
</dbReference>
<evidence type="ECO:0000256" key="2">
    <source>
        <dbReference type="ARBA" id="ARBA00022691"/>
    </source>
</evidence>
<keyword evidence="11" id="KW-1185">Reference proteome</keyword>
<comment type="catalytic activity">
    <reaction evidence="6">
        <text>arsenic triglutathione + [thioredoxin]-dithiol + S-adenosyl-L-methionine + 2 H2O = methylarsonous acid + [thioredoxin]-disulfide + 3 glutathione + S-adenosyl-L-homocysteine + H(+)</text>
        <dbReference type="Rhea" id="RHEA:69460"/>
        <dbReference type="Rhea" id="RHEA-COMP:10698"/>
        <dbReference type="Rhea" id="RHEA-COMP:10700"/>
        <dbReference type="ChEBI" id="CHEBI:15377"/>
        <dbReference type="ChEBI" id="CHEBI:15378"/>
        <dbReference type="ChEBI" id="CHEBI:17826"/>
        <dbReference type="ChEBI" id="CHEBI:29950"/>
        <dbReference type="ChEBI" id="CHEBI:50058"/>
        <dbReference type="ChEBI" id="CHEBI:57856"/>
        <dbReference type="ChEBI" id="CHEBI:57925"/>
        <dbReference type="ChEBI" id="CHEBI:59789"/>
        <dbReference type="ChEBI" id="CHEBI:183640"/>
        <dbReference type="EC" id="2.1.1.137"/>
    </reaction>
</comment>
<keyword evidence="1" id="KW-0808">Transferase</keyword>
<comment type="caution">
    <text evidence="10">The sequence shown here is derived from an EMBL/GenBank/DDBJ whole genome shotgun (WGS) entry which is preliminary data.</text>
</comment>
<keyword evidence="2" id="KW-0949">S-adenosyl-L-methionine</keyword>
<organism evidence="10 11">
    <name type="scientific">Coemansia erecta</name>
    <dbReference type="NCBI Taxonomy" id="147472"/>
    <lineage>
        <taxon>Eukaryota</taxon>
        <taxon>Fungi</taxon>
        <taxon>Fungi incertae sedis</taxon>
        <taxon>Zoopagomycota</taxon>
        <taxon>Kickxellomycotina</taxon>
        <taxon>Kickxellomycetes</taxon>
        <taxon>Kickxellales</taxon>
        <taxon>Kickxellaceae</taxon>
        <taxon>Coemansia</taxon>
    </lineage>
</organism>
<evidence type="ECO:0000256" key="5">
    <source>
        <dbReference type="ARBA" id="ARBA00034545"/>
    </source>
</evidence>
<dbReference type="AlphaFoldDB" id="A0A9W7Y3L9"/>
<evidence type="ECO:0000256" key="3">
    <source>
        <dbReference type="ARBA" id="ARBA00034487"/>
    </source>
</evidence>
<comment type="similarity">
    <text evidence="3">Belongs to the methyltransferase superfamily. Arsenite methyltransferase family.</text>
</comment>
<dbReference type="PANTHER" id="PTHR43675">
    <property type="entry name" value="ARSENITE METHYLTRANSFERASE"/>
    <property type="match status" value="1"/>
</dbReference>
<dbReference type="GO" id="GO:0030791">
    <property type="term" value="F:arsenite methyltransferase activity"/>
    <property type="evidence" value="ECO:0007669"/>
    <property type="project" value="UniProtKB-EC"/>
</dbReference>
<evidence type="ECO:0000256" key="1">
    <source>
        <dbReference type="ARBA" id="ARBA00022679"/>
    </source>
</evidence>
<feature type="domain" description="Methyltransferase" evidence="9">
    <location>
        <begin position="72"/>
        <end position="213"/>
    </location>
</feature>
<dbReference type="Gene3D" id="3.40.50.150">
    <property type="entry name" value="Vaccinia Virus protein VP39"/>
    <property type="match status" value="1"/>
</dbReference>
<dbReference type="InterPro" id="IPR026669">
    <property type="entry name" value="Arsenite_MeTrfase-like"/>
</dbReference>
<protein>
    <recommendedName>
        <fullName evidence="5">Arsenite methyltransferase</fullName>
        <ecNumber evidence="4">2.1.1.137</ecNumber>
    </recommendedName>
</protein>
<accession>A0A9W7Y3L9</accession>
<dbReference type="InterPro" id="IPR025714">
    <property type="entry name" value="Methyltranfer_dom"/>
</dbReference>
<dbReference type="InterPro" id="IPR029063">
    <property type="entry name" value="SAM-dependent_MTases_sf"/>
</dbReference>
<reference evidence="10" key="1">
    <citation type="submission" date="2022-07" db="EMBL/GenBank/DDBJ databases">
        <title>Phylogenomic reconstructions and comparative analyses of Kickxellomycotina fungi.</title>
        <authorList>
            <person name="Reynolds N.K."/>
            <person name="Stajich J.E."/>
            <person name="Barry K."/>
            <person name="Grigoriev I.V."/>
            <person name="Crous P."/>
            <person name="Smith M.E."/>
        </authorList>
    </citation>
    <scope>NUCLEOTIDE SEQUENCE</scope>
    <source>
        <strain evidence="10">NBRC 32514</strain>
    </source>
</reference>
<sequence>MASLDNTDSQVHQAVQTHYGKVLETSSDLKTTACTAGTKPSPMLCKIIRKIPSAVTSKFYGCGNPIPLGIQGKDILDLGCGSGRDCYIAAALVGPQGSVTGIDMTDEQLQVARDSVGEYAATLGYTPRMHFLSGYIEKLGETGVPAASIDVCISNCVVNLSPDKRAVLSGVYTALRPGGEFCFADMYADNRVSDEARRNPSLINEGLGGALYVEDFEKMACEVGFARPRVLAVAHIDVLDPELARHVEGTRFFSITYRLFKLPQQDADADSGFSAVYDGRVEGEEEEYVLDVDNRFRRGEAVAVDRETLGVVSNGWMQKHFSVVAGAKEGCHGGGATPTLQLLQQALEKKSCTKKC</sequence>
<dbReference type="Pfam" id="PF13847">
    <property type="entry name" value="Methyltransf_31"/>
    <property type="match status" value="1"/>
</dbReference>
<dbReference type="OrthoDB" id="8300214at2759"/>
<gene>
    <name evidence="10" type="ORF">LPJ53_001644</name>
</gene>
<dbReference type="Gene3D" id="3.40.5.100">
    <property type="match status" value="1"/>
</dbReference>
<dbReference type="EMBL" id="JANBOJ010000043">
    <property type="protein sequence ID" value="KAJ1724070.1"/>
    <property type="molecule type" value="Genomic_DNA"/>
</dbReference>
<evidence type="ECO:0000256" key="4">
    <source>
        <dbReference type="ARBA" id="ARBA00034521"/>
    </source>
</evidence>
<evidence type="ECO:0000256" key="7">
    <source>
        <dbReference type="ARBA" id="ARBA00047943"/>
    </source>
</evidence>